<evidence type="ECO:0000313" key="4">
    <source>
        <dbReference type="Proteomes" id="UP000256388"/>
    </source>
</evidence>
<dbReference type="RefSeq" id="WP_116225731.1">
    <property type="nucleotide sequence ID" value="NZ_AP018437.1"/>
</dbReference>
<comment type="caution">
    <text evidence="3">The sequence shown here is derived from an EMBL/GenBank/DDBJ whole genome shotgun (WGS) entry which is preliminary data.</text>
</comment>
<dbReference type="InterPro" id="IPR023753">
    <property type="entry name" value="FAD/NAD-binding_dom"/>
</dbReference>
<proteinExistence type="predicted"/>
<dbReference type="Gene3D" id="1.10.1060.10">
    <property type="entry name" value="Alpha-helical ferredoxin"/>
    <property type="match status" value="1"/>
</dbReference>
<dbReference type="Gene3D" id="3.50.50.60">
    <property type="entry name" value="FAD/NAD(P)-binding domain"/>
    <property type="match status" value="3"/>
</dbReference>
<dbReference type="GO" id="GO:0051536">
    <property type="term" value="F:iron-sulfur cluster binding"/>
    <property type="evidence" value="ECO:0007669"/>
    <property type="project" value="InterPro"/>
</dbReference>
<dbReference type="GO" id="GO:0016491">
    <property type="term" value="F:oxidoreductase activity"/>
    <property type="evidence" value="ECO:0007669"/>
    <property type="project" value="InterPro"/>
</dbReference>
<evidence type="ECO:0000259" key="1">
    <source>
        <dbReference type="Pfam" id="PF07992"/>
    </source>
</evidence>
<protein>
    <submittedName>
        <fullName evidence="3">Sulfide dehydrogenase (Flavoprotein) subunit SudA</fullName>
    </submittedName>
</protein>
<dbReference type="InterPro" id="IPR036188">
    <property type="entry name" value="FAD/NAD-bd_sf"/>
</dbReference>
<organism evidence="3 4">
    <name type="scientific">Pelolinea submarina</name>
    <dbReference type="NCBI Taxonomy" id="913107"/>
    <lineage>
        <taxon>Bacteria</taxon>
        <taxon>Bacillati</taxon>
        <taxon>Chloroflexota</taxon>
        <taxon>Anaerolineae</taxon>
        <taxon>Anaerolineales</taxon>
        <taxon>Anaerolineaceae</taxon>
        <taxon>Pelolinea</taxon>
    </lineage>
</organism>
<dbReference type="Proteomes" id="UP000256388">
    <property type="component" value="Unassembled WGS sequence"/>
</dbReference>
<gene>
    <name evidence="3" type="ORF">DFR64_2466</name>
</gene>
<dbReference type="PRINTS" id="PR00419">
    <property type="entry name" value="ADXRDTASE"/>
</dbReference>
<dbReference type="InterPro" id="IPR028261">
    <property type="entry name" value="DPD_II"/>
</dbReference>
<dbReference type="Pfam" id="PF07992">
    <property type="entry name" value="Pyr_redox_2"/>
    <property type="match status" value="1"/>
</dbReference>
<dbReference type="PANTHER" id="PTHR42783">
    <property type="entry name" value="GLUTAMATE SYNTHASE [NADPH] SMALL CHAIN"/>
    <property type="match status" value="1"/>
</dbReference>
<dbReference type="SUPFAM" id="SSF46548">
    <property type="entry name" value="alpha-helical ferredoxin"/>
    <property type="match status" value="1"/>
</dbReference>
<evidence type="ECO:0000259" key="2">
    <source>
        <dbReference type="Pfam" id="PF14691"/>
    </source>
</evidence>
<dbReference type="SUPFAM" id="SSF51971">
    <property type="entry name" value="Nucleotide-binding domain"/>
    <property type="match status" value="1"/>
</dbReference>
<dbReference type="Pfam" id="PF14691">
    <property type="entry name" value="Fer4_20"/>
    <property type="match status" value="1"/>
</dbReference>
<feature type="domain" description="FAD/NAD(P)-binding" evidence="1">
    <location>
        <begin position="152"/>
        <end position="460"/>
    </location>
</feature>
<reference evidence="3 4" key="1">
    <citation type="submission" date="2018-08" db="EMBL/GenBank/DDBJ databases">
        <title>Genomic Encyclopedia of Type Strains, Phase IV (KMG-IV): sequencing the most valuable type-strain genomes for metagenomic binning, comparative biology and taxonomic classification.</title>
        <authorList>
            <person name="Goeker M."/>
        </authorList>
    </citation>
    <scope>NUCLEOTIDE SEQUENCE [LARGE SCALE GENOMIC DNA]</scope>
    <source>
        <strain evidence="3 4">DSM 23923</strain>
    </source>
</reference>
<keyword evidence="4" id="KW-1185">Reference proteome</keyword>
<accession>A0A347ZW83</accession>
<dbReference type="NCBIfam" id="TIGR01316">
    <property type="entry name" value="gltA"/>
    <property type="match status" value="1"/>
</dbReference>
<feature type="domain" description="Dihydroprymidine dehydrogenase" evidence="2">
    <location>
        <begin position="27"/>
        <end position="135"/>
    </location>
</feature>
<evidence type="ECO:0000313" key="3">
    <source>
        <dbReference type="EMBL" id="REG07261.1"/>
    </source>
</evidence>
<name>A0A347ZW83_9CHLR</name>
<dbReference type="OrthoDB" id="9803192at2"/>
<dbReference type="InterPro" id="IPR006004">
    <property type="entry name" value="SudA-like"/>
</dbReference>
<dbReference type="AlphaFoldDB" id="A0A347ZW83"/>
<dbReference type="InterPro" id="IPR009051">
    <property type="entry name" value="Helical_ferredxn"/>
</dbReference>
<sequence length="474" mass="51355">MTNNPLPLKDRMQIQRHTMPAQAPQKRVSNFNEVNQGFSSELAREEAQRCLQCKDAPCSQGCPVHVHIPDFIDQILAGNMLGAADAILQDNLLPAVCGRVCPQEKFCESRCVLGKKGNPVAIGSLERFTADSTAADRAARPQGEKPAPTGKKVALIGSGPSSLACAGDLIRFGHEVTVYEALHAFGGVLIYGIPEFRLPKSIVAYEVDVLRRLGVKFEKNVVIGKTLTINELFDEQGYDAVFIGAGAGLPNFLGIPGEELIGIYSSNELLTRVNLMKAYQDQSVTPIFNFKDKVVAVFGAGNTALDSARTSLRLGAKEVHIIYRRSEEEMPARHEEVEHAKEEGVKFTFLAAPLEFLDNGEGWLKGVRLQRMELGEPDASGRRRPLPIEGSEFTLDLDLTVIAIGNGSNPLLRDTPELQFTRRGTLEVNPESLQTDKAGVFAGGDIVTGGATVISAMGAGRQAAQSINDYLSQL</sequence>
<dbReference type="EMBL" id="QUMS01000003">
    <property type="protein sequence ID" value="REG07261.1"/>
    <property type="molecule type" value="Genomic_DNA"/>
</dbReference>
<dbReference type="PANTHER" id="PTHR42783:SF3">
    <property type="entry name" value="GLUTAMATE SYNTHASE [NADPH] SMALL CHAIN-RELATED"/>
    <property type="match status" value="1"/>
</dbReference>